<reference evidence="1 2" key="1">
    <citation type="journal article" date="2016" name="Genome Biol. Evol.">
        <title>Divergent and convergent evolution of fungal pathogenicity.</title>
        <authorList>
            <person name="Shang Y."/>
            <person name="Xiao G."/>
            <person name="Zheng P."/>
            <person name="Cen K."/>
            <person name="Zhan S."/>
            <person name="Wang C."/>
        </authorList>
    </citation>
    <scope>NUCLEOTIDE SEQUENCE [LARGE SCALE GENOMIC DNA]</scope>
    <source>
        <strain evidence="1 2">RCEF 4871</strain>
    </source>
</reference>
<sequence length="117" mass="12509">MAQCIRKLIPTNPSNNNNPSSFLPGNGLLTLLCSHGLKGDERLYLKPPITRPCRDGIRVQFSNLGSSKNSALHIYARNILHVAPHSIQGGVSSLAGKSIPSLPSRGYSAMELASVAF</sequence>
<dbReference type="EMBL" id="AZHC01000019">
    <property type="protein sequence ID" value="OAA40291.1"/>
    <property type="molecule type" value="Genomic_DNA"/>
</dbReference>
<accession>A0A167BQA4</accession>
<name>A0A167BQA4_METRR</name>
<evidence type="ECO:0000313" key="1">
    <source>
        <dbReference type="EMBL" id="OAA40291.1"/>
    </source>
</evidence>
<keyword evidence="2" id="KW-1185">Reference proteome</keyword>
<organism evidence="1 2">
    <name type="scientific">Metarhizium rileyi (strain RCEF 4871)</name>
    <name type="common">Nomuraea rileyi</name>
    <dbReference type="NCBI Taxonomy" id="1649241"/>
    <lineage>
        <taxon>Eukaryota</taxon>
        <taxon>Fungi</taxon>
        <taxon>Dikarya</taxon>
        <taxon>Ascomycota</taxon>
        <taxon>Pezizomycotina</taxon>
        <taxon>Sordariomycetes</taxon>
        <taxon>Hypocreomycetidae</taxon>
        <taxon>Hypocreales</taxon>
        <taxon>Clavicipitaceae</taxon>
        <taxon>Metarhizium</taxon>
    </lineage>
</organism>
<protein>
    <submittedName>
        <fullName evidence="1">Uncharacterized protein</fullName>
    </submittedName>
</protein>
<dbReference type="AlphaFoldDB" id="A0A167BQA4"/>
<comment type="caution">
    <text evidence="1">The sequence shown here is derived from an EMBL/GenBank/DDBJ whole genome shotgun (WGS) entry which is preliminary data.</text>
</comment>
<evidence type="ECO:0000313" key="2">
    <source>
        <dbReference type="Proteomes" id="UP000243498"/>
    </source>
</evidence>
<gene>
    <name evidence="1" type="ORF">NOR_05852</name>
</gene>
<dbReference type="Proteomes" id="UP000243498">
    <property type="component" value="Unassembled WGS sequence"/>
</dbReference>
<proteinExistence type="predicted"/>